<accession>A0ABD4TH88</accession>
<name>A0ABD4TH88_9EURY</name>
<comment type="caution">
    <text evidence="1">The sequence shown here is derived from an EMBL/GenBank/DDBJ whole genome shotgun (WGS) entry which is preliminary data.</text>
</comment>
<evidence type="ECO:0000313" key="2">
    <source>
        <dbReference type="Proteomes" id="UP001524383"/>
    </source>
</evidence>
<organism evidence="1 2">
    <name type="scientific">Methanocalculus taiwanensis</name>
    <dbReference type="NCBI Taxonomy" id="106207"/>
    <lineage>
        <taxon>Archaea</taxon>
        <taxon>Methanobacteriati</taxon>
        <taxon>Methanobacteriota</taxon>
        <taxon>Stenosarchaea group</taxon>
        <taxon>Methanomicrobia</taxon>
        <taxon>Methanomicrobiales</taxon>
        <taxon>Methanocalculaceae</taxon>
        <taxon>Methanocalculus</taxon>
    </lineage>
</organism>
<sequence>MRRPFGEINDIPEIIVDDDVRAYIQERGCDFRVCTSCGGPILLPTSIKNPKSTDIPITIGDYMLYVSRYQVKWIQTITMQMVPRYFSYGQPDGY</sequence>
<protein>
    <submittedName>
        <fullName evidence="1">Uncharacterized protein</fullName>
    </submittedName>
</protein>
<reference evidence="1 2" key="1">
    <citation type="submission" date="2019-08" db="EMBL/GenBank/DDBJ databases">
        <authorList>
            <person name="Chen S.-C."/>
            <person name="Lai M.-C."/>
            <person name="You Y.-T."/>
        </authorList>
    </citation>
    <scope>NUCLEOTIDE SEQUENCE [LARGE SCALE GENOMIC DNA]</scope>
    <source>
        <strain evidence="1 2">P2F9704a</strain>
    </source>
</reference>
<proteinExistence type="predicted"/>
<gene>
    <name evidence="1" type="ORF">FTO68_01390</name>
</gene>
<dbReference type="Proteomes" id="UP001524383">
    <property type="component" value="Unassembled WGS sequence"/>
</dbReference>
<evidence type="ECO:0000313" key="1">
    <source>
        <dbReference type="EMBL" id="MCQ1537647.1"/>
    </source>
</evidence>
<dbReference type="AlphaFoldDB" id="A0ABD4TH88"/>
<keyword evidence="2" id="KW-1185">Reference proteome</keyword>
<dbReference type="EMBL" id="VOTZ01000002">
    <property type="protein sequence ID" value="MCQ1537647.1"/>
    <property type="molecule type" value="Genomic_DNA"/>
</dbReference>